<evidence type="ECO:0000256" key="11">
    <source>
        <dbReference type="SAM" id="MobiDB-lite"/>
    </source>
</evidence>
<comment type="caution">
    <text evidence="13">The sequence shown here is derived from an EMBL/GenBank/DDBJ whole genome shotgun (WGS) entry which is preliminary data.</text>
</comment>
<feature type="region of interest" description="Disordered" evidence="11">
    <location>
        <begin position="1"/>
        <end position="106"/>
    </location>
</feature>
<gene>
    <name evidence="13" type="ORF">CVLEPA_LOCUS3131</name>
</gene>
<keyword evidence="9" id="KW-0966">Cell projection</keyword>
<dbReference type="PANTHER" id="PTHR28388">
    <property type="entry name" value="TRANSMEMBRANE PROTEIN 237"/>
    <property type="match status" value="1"/>
</dbReference>
<evidence type="ECO:0000256" key="7">
    <source>
        <dbReference type="ARBA" id="ARBA00023069"/>
    </source>
</evidence>
<organism evidence="13 14">
    <name type="scientific">Clavelina lepadiformis</name>
    <name type="common">Light-bulb sea squirt</name>
    <name type="synonym">Ascidia lepadiformis</name>
    <dbReference type="NCBI Taxonomy" id="159417"/>
    <lineage>
        <taxon>Eukaryota</taxon>
        <taxon>Metazoa</taxon>
        <taxon>Chordata</taxon>
        <taxon>Tunicata</taxon>
        <taxon>Ascidiacea</taxon>
        <taxon>Aplousobranchia</taxon>
        <taxon>Clavelinidae</taxon>
        <taxon>Clavelina</taxon>
    </lineage>
</organism>
<proteinExistence type="inferred from homology"/>
<feature type="compositionally biased region" description="Low complexity" evidence="11">
    <location>
        <begin position="7"/>
        <end position="22"/>
    </location>
</feature>
<accession>A0ABP0F1M7</accession>
<evidence type="ECO:0000256" key="4">
    <source>
        <dbReference type="ARBA" id="ARBA00022692"/>
    </source>
</evidence>
<evidence type="ECO:0000256" key="9">
    <source>
        <dbReference type="ARBA" id="ARBA00023273"/>
    </source>
</evidence>
<feature type="transmembrane region" description="Helical" evidence="12">
    <location>
        <begin position="251"/>
        <end position="268"/>
    </location>
</feature>
<evidence type="ECO:0000256" key="10">
    <source>
        <dbReference type="ARBA" id="ARBA00025631"/>
    </source>
</evidence>
<reference evidence="13 14" key="1">
    <citation type="submission" date="2024-02" db="EMBL/GenBank/DDBJ databases">
        <authorList>
            <person name="Daric V."/>
            <person name="Darras S."/>
        </authorList>
    </citation>
    <scope>NUCLEOTIDE SEQUENCE [LARGE SCALE GENOMIC DNA]</scope>
</reference>
<evidence type="ECO:0000256" key="1">
    <source>
        <dbReference type="ARBA" id="ARBA00004138"/>
    </source>
</evidence>
<dbReference type="PANTHER" id="PTHR28388:SF1">
    <property type="entry name" value="TRANSMEMBRANE PROTEIN 237"/>
    <property type="match status" value="1"/>
</dbReference>
<evidence type="ECO:0000313" key="13">
    <source>
        <dbReference type="EMBL" id="CAK8673336.1"/>
    </source>
</evidence>
<keyword evidence="4 12" id="KW-0812">Transmembrane</keyword>
<evidence type="ECO:0000256" key="3">
    <source>
        <dbReference type="ARBA" id="ARBA00008783"/>
    </source>
</evidence>
<dbReference type="EMBL" id="CAWYQH010000002">
    <property type="protein sequence ID" value="CAK8673336.1"/>
    <property type="molecule type" value="Genomic_DNA"/>
</dbReference>
<keyword evidence="5" id="KW-0970">Cilium biogenesis/degradation</keyword>
<comment type="function">
    <text evidence="10">Component of the transition zone in primary cilia. Required for ciliogenesis.</text>
</comment>
<keyword evidence="8 12" id="KW-0472">Membrane</keyword>
<keyword evidence="7" id="KW-0969">Cilium</keyword>
<feature type="transmembrane region" description="Helical" evidence="12">
    <location>
        <begin position="341"/>
        <end position="362"/>
    </location>
</feature>
<comment type="subcellular location">
    <subcellularLocation>
        <location evidence="1">Cell projection</location>
        <location evidence="1">Cilium</location>
    </subcellularLocation>
    <subcellularLocation>
        <location evidence="2">Membrane</location>
        <topology evidence="2">Multi-pass membrane protein</topology>
    </subcellularLocation>
</comment>
<dbReference type="Proteomes" id="UP001642483">
    <property type="component" value="Unassembled WGS sequence"/>
</dbReference>
<dbReference type="Pfam" id="PF15383">
    <property type="entry name" value="TMEM237"/>
    <property type="match status" value="1"/>
</dbReference>
<evidence type="ECO:0000256" key="12">
    <source>
        <dbReference type="SAM" id="Phobius"/>
    </source>
</evidence>
<evidence type="ECO:0000256" key="5">
    <source>
        <dbReference type="ARBA" id="ARBA00022794"/>
    </source>
</evidence>
<name>A0ABP0F1M7_CLALP</name>
<protein>
    <recommendedName>
        <fullName evidence="15">Transmembrane protein</fullName>
    </recommendedName>
</protein>
<comment type="similarity">
    <text evidence="3">Belongs to the TMEM237 family.</text>
</comment>
<evidence type="ECO:0000256" key="8">
    <source>
        <dbReference type="ARBA" id="ARBA00023136"/>
    </source>
</evidence>
<evidence type="ECO:0000256" key="2">
    <source>
        <dbReference type="ARBA" id="ARBA00004141"/>
    </source>
</evidence>
<dbReference type="InterPro" id="IPR029409">
    <property type="entry name" value="TMEM237"/>
</dbReference>
<keyword evidence="14" id="KW-1185">Reference proteome</keyword>
<feature type="compositionally biased region" description="Basic residues" evidence="11">
    <location>
        <begin position="88"/>
        <end position="102"/>
    </location>
</feature>
<evidence type="ECO:0008006" key="15">
    <source>
        <dbReference type="Google" id="ProtNLM"/>
    </source>
</evidence>
<feature type="transmembrane region" description="Helical" evidence="12">
    <location>
        <begin position="289"/>
        <end position="310"/>
    </location>
</feature>
<keyword evidence="6 12" id="KW-1133">Transmembrane helix</keyword>
<sequence>MDANVTALRPLPKRVLPPLAAAEQNDQERVSPTENDHTKEIDTSPKKRPPRKKRTPTPAGLSENEVLNESQADPSVEDRANESSVSSKRARTRRRQANRQRGARTPQVISNGNALTNMVSEGDVVAVDHIDNMVSMTTLPGVAPSGNSQPQERVYVQTSSGFKSHSNEWLENRQNTAAKNLNDRNRDPLIINDASQVALSFHRGFMLFTLILHGLLAGFAVWEVVVAFVMGVDGSTTFFNQYYRLAQPVQTVYYILLVLCLVSAMDRFNLAGKNFFMGLLHVEKGAWGILVYFIAIMFNIGLSGLDFWLGTTASSLSGLMSNATLLAQYPNTNPDATLTTWHVINVLRASFALIGWFLLALYPTDDETSTHLFSSEDEN</sequence>
<feature type="transmembrane region" description="Helical" evidence="12">
    <location>
        <begin position="205"/>
        <end position="231"/>
    </location>
</feature>
<feature type="compositionally biased region" description="Basic residues" evidence="11">
    <location>
        <begin position="46"/>
        <end position="55"/>
    </location>
</feature>
<evidence type="ECO:0000256" key="6">
    <source>
        <dbReference type="ARBA" id="ARBA00022989"/>
    </source>
</evidence>
<evidence type="ECO:0000313" key="14">
    <source>
        <dbReference type="Proteomes" id="UP001642483"/>
    </source>
</evidence>
<feature type="compositionally biased region" description="Basic and acidic residues" evidence="11">
    <location>
        <begin position="26"/>
        <end position="45"/>
    </location>
</feature>